<organism evidence="1 2">
    <name type="scientific">Methylovirgula ligni</name>
    <dbReference type="NCBI Taxonomy" id="569860"/>
    <lineage>
        <taxon>Bacteria</taxon>
        <taxon>Pseudomonadati</taxon>
        <taxon>Pseudomonadota</taxon>
        <taxon>Alphaproteobacteria</taxon>
        <taxon>Hyphomicrobiales</taxon>
        <taxon>Beijerinckiaceae</taxon>
        <taxon>Methylovirgula</taxon>
    </lineage>
</organism>
<evidence type="ECO:0000313" key="1">
    <source>
        <dbReference type="EMBL" id="REF87882.1"/>
    </source>
</evidence>
<sequence>MGEATRKSQSNAAIKAAEARCIYCENGADTLEHMPPIGMFRGRQRPNKMAFGTCAACNSGTGGADAVAAMFATLHPDTLVGTWQADEIDKRLRAVRRFAPGVLEEFQRANKNRLDLVARRNSGLMQRVVQIQADGPITHAHLSVFGAKLAMALYREHTGSALPLDGAAWTQFALSGGMSQKTLDDRIKIMPMFATLRQGKVHVSDQFSYRFNCDGRSTIAAVAKFHKGLWLTIAASHDPKIIALFEQPESSLVPASALVRPGQLSSILTVATMGGQTLPVSEVAG</sequence>
<name>A0A3D9YYV4_9HYPH</name>
<accession>A0A3D9YYV4</accession>
<gene>
    <name evidence="1" type="ORF">DES32_1517</name>
</gene>
<keyword evidence="2" id="KW-1185">Reference proteome</keyword>
<evidence type="ECO:0008006" key="3">
    <source>
        <dbReference type="Google" id="ProtNLM"/>
    </source>
</evidence>
<proteinExistence type="predicted"/>
<dbReference type="OrthoDB" id="7846512at2"/>
<reference evidence="1 2" key="1">
    <citation type="submission" date="2018-08" db="EMBL/GenBank/DDBJ databases">
        <title>Genomic Encyclopedia of Type Strains, Phase IV (KMG-IV): sequencing the most valuable type-strain genomes for metagenomic binning, comparative biology and taxonomic classification.</title>
        <authorList>
            <person name="Goeker M."/>
        </authorList>
    </citation>
    <scope>NUCLEOTIDE SEQUENCE [LARGE SCALE GENOMIC DNA]</scope>
    <source>
        <strain evidence="1 2">BW863</strain>
    </source>
</reference>
<dbReference type="EMBL" id="QUMO01000002">
    <property type="protein sequence ID" value="REF87882.1"/>
    <property type="molecule type" value="Genomic_DNA"/>
</dbReference>
<evidence type="ECO:0000313" key="2">
    <source>
        <dbReference type="Proteomes" id="UP000256900"/>
    </source>
</evidence>
<dbReference type="AlphaFoldDB" id="A0A3D9YYV4"/>
<comment type="caution">
    <text evidence="1">The sequence shown here is derived from an EMBL/GenBank/DDBJ whole genome shotgun (WGS) entry which is preliminary data.</text>
</comment>
<dbReference type="Proteomes" id="UP000256900">
    <property type="component" value="Unassembled WGS sequence"/>
</dbReference>
<protein>
    <recommendedName>
        <fullName evidence="3">HNH endonuclease</fullName>
    </recommendedName>
</protein>
<dbReference type="RefSeq" id="WP_129396538.1">
    <property type="nucleotide sequence ID" value="NZ_CP025086.1"/>
</dbReference>